<protein>
    <submittedName>
        <fullName evidence="3">Uncharacterized protein</fullName>
    </submittedName>
</protein>
<dbReference type="Proteomes" id="UP000602745">
    <property type="component" value="Unassembled WGS sequence"/>
</dbReference>
<proteinExistence type="predicted"/>
<reference evidence="3" key="2">
    <citation type="submission" date="2020-09" db="EMBL/GenBank/DDBJ databases">
        <authorList>
            <person name="Sun Q."/>
            <person name="Sedlacek I."/>
        </authorList>
    </citation>
    <scope>NUCLEOTIDE SEQUENCE</scope>
    <source>
        <strain evidence="3">CCM 7684</strain>
    </source>
</reference>
<reference evidence="3" key="1">
    <citation type="journal article" date="2014" name="Int. J. Syst. Evol. Microbiol.">
        <title>Complete genome sequence of Corynebacterium casei LMG S-19264T (=DSM 44701T), isolated from a smear-ripened cheese.</title>
        <authorList>
            <consortium name="US DOE Joint Genome Institute (JGI-PGF)"/>
            <person name="Walter F."/>
            <person name="Albersmeier A."/>
            <person name="Kalinowski J."/>
            <person name="Ruckert C."/>
        </authorList>
    </citation>
    <scope>NUCLEOTIDE SEQUENCE</scope>
    <source>
        <strain evidence="3">CCM 7684</strain>
    </source>
</reference>
<evidence type="ECO:0000313" key="3">
    <source>
        <dbReference type="EMBL" id="GGE39476.1"/>
    </source>
</evidence>
<dbReference type="EMBL" id="BMCP01000002">
    <property type="protein sequence ID" value="GGE39476.1"/>
    <property type="molecule type" value="Genomic_DNA"/>
</dbReference>
<comment type="caution">
    <text evidence="3">The sequence shown here is derived from an EMBL/GenBank/DDBJ whole genome shotgun (WGS) entry which is preliminary data.</text>
</comment>
<dbReference type="AlphaFoldDB" id="A0A8J2VN20"/>
<evidence type="ECO:0000313" key="4">
    <source>
        <dbReference type="Proteomes" id="UP000602745"/>
    </source>
</evidence>
<organism evidence="3 4">
    <name type="scientific">Agaricicola taiwanensis</name>
    <dbReference type="NCBI Taxonomy" id="591372"/>
    <lineage>
        <taxon>Bacteria</taxon>
        <taxon>Pseudomonadati</taxon>
        <taxon>Pseudomonadota</taxon>
        <taxon>Alphaproteobacteria</taxon>
        <taxon>Rhodobacterales</taxon>
        <taxon>Paracoccaceae</taxon>
        <taxon>Agaricicola</taxon>
    </lineage>
</organism>
<sequence>MIDIFLHVMLGFLAASCLALAGGRMLWSRAVRLTTRRLENQLPSSVGEIVAAQDMIRAESAIRIRALERTVSSLRAKLVVAEAAAASSDTERTRYALDHSEKATIIAAMETRIAALEEQLSEAQGSGAEAVAARDKAREEFAALRKKLDADSRALAEARVELNAQKVRLVAMDVETANMRSDRDNGRSELARSANRLEEAEGKLKTALERCDELSAQLKAATAETTDNSSRLTDLKKQYDRQTAELGDIRKALAEATASAEALKAELAERSAHVDKSRAARDILDRKLFEAETALKAADERSMRDAKRADRLAEELEEAKNSRGEWKRRAEVAETERNELARKLPAEMKALERKSVEREAAYAAETKRLEAALNRATKEHAKARAAEARAVERVKALSQELLAAQNGPDGQAILEGELAKVRTEKAVLEAQLASARAEWSKVERHIQRSVEAGPDASGKSGNAVLRARLDMLADEIALFAGAELPPASGLVTPLPSRAETTVVPLAKGTETARTRNPVGAAG</sequence>
<accession>A0A8J2VN20</accession>
<feature type="coiled-coil region" evidence="1">
    <location>
        <begin position="411"/>
        <end position="438"/>
    </location>
</feature>
<keyword evidence="4" id="KW-1185">Reference proteome</keyword>
<evidence type="ECO:0000256" key="2">
    <source>
        <dbReference type="SAM" id="MobiDB-lite"/>
    </source>
</evidence>
<dbReference type="SUPFAM" id="SSF57997">
    <property type="entry name" value="Tropomyosin"/>
    <property type="match status" value="1"/>
</dbReference>
<feature type="coiled-coil region" evidence="1">
    <location>
        <begin position="309"/>
        <end position="386"/>
    </location>
</feature>
<feature type="coiled-coil region" evidence="1">
    <location>
        <begin position="64"/>
        <end position="154"/>
    </location>
</feature>
<name>A0A8J2VN20_9RHOB</name>
<keyword evidence="1" id="KW-0175">Coiled coil</keyword>
<feature type="region of interest" description="Disordered" evidence="2">
    <location>
        <begin position="502"/>
        <end position="522"/>
    </location>
</feature>
<evidence type="ECO:0000256" key="1">
    <source>
        <dbReference type="SAM" id="Coils"/>
    </source>
</evidence>
<dbReference type="RefSeq" id="WP_188409241.1">
    <property type="nucleotide sequence ID" value="NZ_BMCP01000002.1"/>
</dbReference>
<gene>
    <name evidence="3" type="ORF">GCM10007276_16020</name>
</gene>
<feature type="coiled-coil region" evidence="1">
    <location>
        <begin position="183"/>
        <end position="266"/>
    </location>
</feature>